<sequence>MEKSKHLSTVEADLLFTKIISKKNKKKGITKATAVAGRMELGEFIIALQQISCQLYPSLDKDQALLKLVQDKIQPLEQKLNLTKTSDEGDIEKLMEVLKDKEVLELLGIVHKTLYPYYDHYSDDNGLMKFKNFLNFSKDFGIFPDYLSKSKLYRFFNTLAGFYKENSKKKVHSPAATMENEENYCIDEHLFVELLALCSLEVYYIDPQPSPIEKIIYLVEKMTQSSGPAIFRTQKGRNGAGSGECNDFLLHLKLNYPSKYDSYFSDLTKKRGSESRSKTEIVRAKTSKKGEEDDPLAALFK</sequence>
<name>A0AAD1XQ33_EUPCR</name>
<accession>A0AAD1XQ33</accession>
<proteinExistence type="predicted"/>
<organism evidence="2 3">
    <name type="scientific">Euplotes crassus</name>
    <dbReference type="NCBI Taxonomy" id="5936"/>
    <lineage>
        <taxon>Eukaryota</taxon>
        <taxon>Sar</taxon>
        <taxon>Alveolata</taxon>
        <taxon>Ciliophora</taxon>
        <taxon>Intramacronucleata</taxon>
        <taxon>Spirotrichea</taxon>
        <taxon>Hypotrichia</taxon>
        <taxon>Euplotida</taxon>
        <taxon>Euplotidae</taxon>
        <taxon>Moneuplotes</taxon>
    </lineage>
</organism>
<gene>
    <name evidence="2" type="ORF">ECRASSUSDP1_LOCUS18293</name>
</gene>
<dbReference type="Proteomes" id="UP001295684">
    <property type="component" value="Unassembled WGS sequence"/>
</dbReference>
<comment type="caution">
    <text evidence="2">The sequence shown here is derived from an EMBL/GenBank/DDBJ whole genome shotgun (WGS) entry which is preliminary data.</text>
</comment>
<dbReference type="EMBL" id="CAMPGE010018507">
    <property type="protein sequence ID" value="CAI2376916.1"/>
    <property type="molecule type" value="Genomic_DNA"/>
</dbReference>
<dbReference type="AlphaFoldDB" id="A0AAD1XQ33"/>
<keyword evidence="3" id="KW-1185">Reference proteome</keyword>
<evidence type="ECO:0000313" key="3">
    <source>
        <dbReference type="Proteomes" id="UP001295684"/>
    </source>
</evidence>
<reference evidence="2" key="1">
    <citation type="submission" date="2023-07" db="EMBL/GenBank/DDBJ databases">
        <authorList>
            <consortium name="AG Swart"/>
            <person name="Singh M."/>
            <person name="Singh A."/>
            <person name="Seah K."/>
            <person name="Emmerich C."/>
        </authorList>
    </citation>
    <scope>NUCLEOTIDE SEQUENCE</scope>
    <source>
        <strain evidence="2">DP1</strain>
    </source>
</reference>
<feature type="region of interest" description="Disordered" evidence="1">
    <location>
        <begin position="270"/>
        <end position="301"/>
    </location>
</feature>
<evidence type="ECO:0000256" key="1">
    <source>
        <dbReference type="SAM" id="MobiDB-lite"/>
    </source>
</evidence>
<protein>
    <submittedName>
        <fullName evidence="2">Uncharacterized protein</fullName>
    </submittedName>
</protein>
<feature type="compositionally biased region" description="Basic and acidic residues" evidence="1">
    <location>
        <begin position="270"/>
        <end position="291"/>
    </location>
</feature>
<evidence type="ECO:0000313" key="2">
    <source>
        <dbReference type="EMBL" id="CAI2376916.1"/>
    </source>
</evidence>